<gene>
    <name evidence="1" type="ORF">B9Z55_029084</name>
</gene>
<name>A0A2G5S8U9_9PELO</name>
<comment type="caution">
    <text evidence="1">The sequence shown here is derived from an EMBL/GenBank/DDBJ whole genome shotgun (WGS) entry which is preliminary data.</text>
</comment>
<keyword evidence="2" id="KW-1185">Reference proteome</keyword>
<dbReference type="AlphaFoldDB" id="A0A2G5S8U9"/>
<protein>
    <submittedName>
        <fullName evidence="1">Uncharacterized protein</fullName>
    </submittedName>
</protein>
<accession>A0A2G5S8U9</accession>
<organism evidence="1 2">
    <name type="scientific">Caenorhabditis nigoni</name>
    <dbReference type="NCBI Taxonomy" id="1611254"/>
    <lineage>
        <taxon>Eukaryota</taxon>
        <taxon>Metazoa</taxon>
        <taxon>Ecdysozoa</taxon>
        <taxon>Nematoda</taxon>
        <taxon>Chromadorea</taxon>
        <taxon>Rhabditida</taxon>
        <taxon>Rhabditina</taxon>
        <taxon>Rhabditomorpha</taxon>
        <taxon>Rhabditoidea</taxon>
        <taxon>Rhabditidae</taxon>
        <taxon>Peloderinae</taxon>
        <taxon>Caenorhabditis</taxon>
    </lineage>
</organism>
<dbReference type="Proteomes" id="UP000230233">
    <property type="component" value="Unassembled WGS sequence"/>
</dbReference>
<sequence>MTIISGFCKTMDWQRELERFQLEEKGIHEKQLEYYNYFVDADEIKKLPLKFLDMVSNRFSQQTILQNCVCSLRAVQQKIWLWHKAVHNSKRSVLEKGDHKEGVEIGLMNGQLKVVGVYVECSDPNMTRDNVQRRLSNIPKEGVAKGNFLIELIDRDRIVASSCDWRTCHTQRNGLFLQHQLTKTDTSRPIQLDHSPNIRFLLHSFPHKPCLVSFLRLQAIFLT</sequence>
<evidence type="ECO:0000313" key="2">
    <source>
        <dbReference type="Proteomes" id="UP000230233"/>
    </source>
</evidence>
<dbReference type="EMBL" id="PDUG01000089">
    <property type="protein sequence ID" value="PIC11447.1"/>
    <property type="molecule type" value="Genomic_DNA"/>
</dbReference>
<reference evidence="2" key="1">
    <citation type="submission" date="2017-10" db="EMBL/GenBank/DDBJ databases">
        <title>Rapid genome shrinkage in a self-fertile nematode reveals novel sperm competition proteins.</title>
        <authorList>
            <person name="Yin D."/>
            <person name="Schwarz E.M."/>
            <person name="Thomas C.G."/>
            <person name="Felde R.L."/>
            <person name="Korf I.F."/>
            <person name="Cutter A.D."/>
            <person name="Schartner C.M."/>
            <person name="Ralston E.J."/>
            <person name="Meyer B.J."/>
            <person name="Haag E.S."/>
        </authorList>
    </citation>
    <scope>NUCLEOTIDE SEQUENCE [LARGE SCALE GENOMIC DNA]</scope>
    <source>
        <strain evidence="2">JU1422</strain>
    </source>
</reference>
<proteinExistence type="predicted"/>
<evidence type="ECO:0000313" key="1">
    <source>
        <dbReference type="EMBL" id="PIC11447.1"/>
    </source>
</evidence>